<evidence type="ECO:0000313" key="1">
    <source>
        <dbReference type="EMBL" id="XDI06838.1"/>
    </source>
</evidence>
<dbReference type="RefSeq" id="WP_368499216.1">
    <property type="nucleotide sequence ID" value="NZ_CP162511.1"/>
</dbReference>
<dbReference type="EMBL" id="CP162511">
    <property type="protein sequence ID" value="XDI06838.1"/>
    <property type="molecule type" value="Genomic_DNA"/>
</dbReference>
<reference evidence="1" key="1">
    <citation type="submission" date="2024-05" db="EMBL/GenBank/DDBJ databases">
        <title>Herbiconiux sp. A18JL235.</title>
        <authorList>
            <person name="Zhang G."/>
        </authorList>
    </citation>
    <scope>NUCLEOTIDE SEQUENCE</scope>
    <source>
        <strain evidence="1">A18JL235</strain>
    </source>
</reference>
<dbReference type="AlphaFoldDB" id="A0AB39BL81"/>
<proteinExistence type="predicted"/>
<protein>
    <submittedName>
        <fullName evidence="1">Uncharacterized protein</fullName>
    </submittedName>
</protein>
<sequence length="178" mass="18347">MRGLRVRERRAGASSRRARRGAAMVLAAAAAALLTGCSTTTELPEPTMASSQALETYGGVAAAITGALTEAFPSVAVTRADDRGPRIESTSGEGCVVVVGPAEARPSLVQTAGGWDELLAVLGPTLEANGFAPVDGERQLDGGVTGISTLDSSGARFELVDTDRTDFTLRIRVTDPQC</sequence>
<organism evidence="1">
    <name type="scientific">Herbiconiux sp. A18JL235</name>
    <dbReference type="NCBI Taxonomy" id="3152363"/>
    <lineage>
        <taxon>Bacteria</taxon>
        <taxon>Bacillati</taxon>
        <taxon>Actinomycetota</taxon>
        <taxon>Actinomycetes</taxon>
        <taxon>Micrococcales</taxon>
        <taxon>Microbacteriaceae</taxon>
        <taxon>Herbiconiux</taxon>
    </lineage>
</organism>
<accession>A0AB39BL81</accession>
<gene>
    <name evidence="1" type="ORF">ABFY20_06970</name>
</gene>
<name>A0AB39BL81_9MICO</name>